<reference evidence="2 3" key="1">
    <citation type="journal article" date="2018" name="Nat. Ecol. Evol.">
        <title>Pezizomycetes genomes reveal the molecular basis of ectomycorrhizal truffle lifestyle.</title>
        <authorList>
            <person name="Murat C."/>
            <person name="Payen T."/>
            <person name="Noel B."/>
            <person name="Kuo A."/>
            <person name="Morin E."/>
            <person name="Chen J."/>
            <person name="Kohler A."/>
            <person name="Krizsan K."/>
            <person name="Balestrini R."/>
            <person name="Da Silva C."/>
            <person name="Montanini B."/>
            <person name="Hainaut M."/>
            <person name="Levati E."/>
            <person name="Barry K.W."/>
            <person name="Belfiori B."/>
            <person name="Cichocki N."/>
            <person name="Clum A."/>
            <person name="Dockter R.B."/>
            <person name="Fauchery L."/>
            <person name="Guy J."/>
            <person name="Iotti M."/>
            <person name="Le Tacon F."/>
            <person name="Lindquist E.A."/>
            <person name="Lipzen A."/>
            <person name="Malagnac F."/>
            <person name="Mello A."/>
            <person name="Molinier V."/>
            <person name="Miyauchi S."/>
            <person name="Poulain J."/>
            <person name="Riccioni C."/>
            <person name="Rubini A."/>
            <person name="Sitrit Y."/>
            <person name="Splivallo R."/>
            <person name="Traeger S."/>
            <person name="Wang M."/>
            <person name="Zifcakova L."/>
            <person name="Wipf D."/>
            <person name="Zambonelli A."/>
            <person name="Paolocci F."/>
            <person name="Nowrousian M."/>
            <person name="Ottonello S."/>
            <person name="Baldrian P."/>
            <person name="Spatafora J.W."/>
            <person name="Henrissat B."/>
            <person name="Nagy L.G."/>
            <person name="Aury J.M."/>
            <person name="Wincker P."/>
            <person name="Grigoriev I.V."/>
            <person name="Bonfante P."/>
            <person name="Martin F.M."/>
        </authorList>
    </citation>
    <scope>NUCLEOTIDE SEQUENCE [LARGE SCALE GENOMIC DNA]</scope>
    <source>
        <strain evidence="2 3">120613-1</strain>
    </source>
</reference>
<name>A0A3N4JPE1_9PEZI</name>
<sequence length="96" mass="10304">MWTIPNLKPPSVATVSGEDSKLGTISSLLHFISCLLKHTIPPPPTAPRRTTPTISKPKICPSKPHSPTTTITTTTLTPTPTIATKPRKPPLKLHSP</sequence>
<organism evidence="2 3">
    <name type="scientific">Choiromyces venosus 120613-1</name>
    <dbReference type="NCBI Taxonomy" id="1336337"/>
    <lineage>
        <taxon>Eukaryota</taxon>
        <taxon>Fungi</taxon>
        <taxon>Dikarya</taxon>
        <taxon>Ascomycota</taxon>
        <taxon>Pezizomycotina</taxon>
        <taxon>Pezizomycetes</taxon>
        <taxon>Pezizales</taxon>
        <taxon>Tuberaceae</taxon>
        <taxon>Choiromyces</taxon>
    </lineage>
</organism>
<feature type="compositionally biased region" description="Basic residues" evidence="1">
    <location>
        <begin position="85"/>
        <end position="96"/>
    </location>
</feature>
<dbReference type="AlphaFoldDB" id="A0A3N4JPE1"/>
<feature type="region of interest" description="Disordered" evidence="1">
    <location>
        <begin position="40"/>
        <end position="96"/>
    </location>
</feature>
<dbReference type="EMBL" id="ML120382">
    <property type="protein sequence ID" value="RPB00146.1"/>
    <property type="molecule type" value="Genomic_DNA"/>
</dbReference>
<evidence type="ECO:0000313" key="3">
    <source>
        <dbReference type="Proteomes" id="UP000276215"/>
    </source>
</evidence>
<accession>A0A3N4JPE1</accession>
<keyword evidence="3" id="KW-1185">Reference proteome</keyword>
<feature type="compositionally biased region" description="Low complexity" evidence="1">
    <location>
        <begin position="61"/>
        <end position="84"/>
    </location>
</feature>
<evidence type="ECO:0000313" key="2">
    <source>
        <dbReference type="EMBL" id="RPB00146.1"/>
    </source>
</evidence>
<dbReference type="Proteomes" id="UP000276215">
    <property type="component" value="Unassembled WGS sequence"/>
</dbReference>
<gene>
    <name evidence="2" type="ORF">L873DRAFT_832449</name>
</gene>
<protein>
    <submittedName>
        <fullName evidence="2">Uncharacterized protein</fullName>
    </submittedName>
</protein>
<evidence type="ECO:0000256" key="1">
    <source>
        <dbReference type="SAM" id="MobiDB-lite"/>
    </source>
</evidence>
<proteinExistence type="predicted"/>